<keyword evidence="1" id="KW-1133">Transmembrane helix</keyword>
<evidence type="ECO:0000313" key="3">
    <source>
        <dbReference type="Proteomes" id="UP000199657"/>
    </source>
</evidence>
<keyword evidence="3" id="KW-1185">Reference proteome</keyword>
<gene>
    <name evidence="2" type="ORF">SAMN04488052_1173</name>
</gene>
<dbReference type="Proteomes" id="UP000199657">
    <property type="component" value="Unassembled WGS sequence"/>
</dbReference>
<feature type="transmembrane region" description="Helical" evidence="1">
    <location>
        <begin position="119"/>
        <end position="138"/>
    </location>
</feature>
<reference evidence="2 3" key="1">
    <citation type="submission" date="2016-10" db="EMBL/GenBank/DDBJ databases">
        <authorList>
            <person name="de Groot N.N."/>
        </authorList>
    </citation>
    <scope>NUCLEOTIDE SEQUENCE [LARGE SCALE GENOMIC DNA]</scope>
    <source>
        <strain evidence="2 3">CGMCC 1.6291</strain>
    </source>
</reference>
<name>A0A1H8VVM8_9GAMM</name>
<evidence type="ECO:0000313" key="2">
    <source>
        <dbReference type="EMBL" id="SEP19441.1"/>
    </source>
</evidence>
<dbReference type="STRING" id="406100.SAMN04488052_1173"/>
<accession>A0A1H8VVM8</accession>
<keyword evidence="1" id="KW-0812">Transmembrane</keyword>
<dbReference type="EMBL" id="FOEG01000017">
    <property type="protein sequence ID" value="SEP19441.1"/>
    <property type="molecule type" value="Genomic_DNA"/>
</dbReference>
<sequence>MLSDFNNYIMSIINNHTGLYLTLDVYFSWLNYITIIAGSSAIITMILLGRRTLRRSNDPLLWTSKECYQALDDAINDRMFAKQSRIFRNIIFGGVGFSGLLGILWTIENGTILDQYLEGASYSVLLLVGFSTIFLQYAQSRLRTNSMKWHLQWVRDNFRNIRETRKEKIIHEAKKRISLDGEEDIGEGNTIHNSLSKDEYNRPHIAKDYFGKMYCVIFIVDNDTMKQFPQNSKPEYFLFDLDRTVKQIYAYWYSLEKRTIADNEEEKDDTETSSLMKSLEAASLEKYHANEVKWGPGSVQKKVEEILPSDGLPRIIFFVPHDEDGPGYNVYRYSDMRNFTNGDAKIVFEIDSNSGREFRKIIKDKRADDNQDEKIRKLESMYNKSAPFKA</sequence>
<keyword evidence="1" id="KW-0472">Membrane</keyword>
<protein>
    <submittedName>
        <fullName evidence="2">Uncharacterized protein</fullName>
    </submittedName>
</protein>
<dbReference type="RefSeq" id="WP_091646539.1">
    <property type="nucleotide sequence ID" value="NZ_FOEG01000017.1"/>
</dbReference>
<organism evidence="2 3">
    <name type="scientific">Aquisalimonas asiatica</name>
    <dbReference type="NCBI Taxonomy" id="406100"/>
    <lineage>
        <taxon>Bacteria</taxon>
        <taxon>Pseudomonadati</taxon>
        <taxon>Pseudomonadota</taxon>
        <taxon>Gammaproteobacteria</taxon>
        <taxon>Chromatiales</taxon>
        <taxon>Ectothiorhodospiraceae</taxon>
        <taxon>Aquisalimonas</taxon>
    </lineage>
</organism>
<evidence type="ECO:0000256" key="1">
    <source>
        <dbReference type="SAM" id="Phobius"/>
    </source>
</evidence>
<feature type="transmembrane region" description="Helical" evidence="1">
    <location>
        <begin position="29"/>
        <end position="48"/>
    </location>
</feature>
<proteinExistence type="predicted"/>
<feature type="transmembrane region" description="Helical" evidence="1">
    <location>
        <begin position="86"/>
        <end position="107"/>
    </location>
</feature>
<dbReference type="AlphaFoldDB" id="A0A1H8VVM8"/>